<evidence type="ECO:0000313" key="3">
    <source>
        <dbReference type="Proteomes" id="UP000184188"/>
    </source>
</evidence>
<dbReference type="RefSeq" id="XP_022580189.1">
    <property type="nucleotide sequence ID" value="XM_022728424.1"/>
</dbReference>
<evidence type="ECO:0000256" key="1">
    <source>
        <dbReference type="SAM" id="MobiDB-lite"/>
    </source>
</evidence>
<dbReference type="GO" id="GO:0003824">
    <property type="term" value="F:catalytic activity"/>
    <property type="evidence" value="ECO:0007669"/>
    <property type="project" value="InterPro"/>
</dbReference>
<sequence>MISCPSGMKKGIRRSRNPTPSTGKKGFLLYRIYPIQRMTLKQSKCPHDVRLGDIVVSTPTRDKSGVLPYDMVKTLQSGVFQLNGCLSPPPRELTSAISELRSDPKFSPALIQKYLHEIATYPGQERDILFVADYVHNDHGPCDTSFRVQRNPRPSNDPVIHYGLIASGNQLMRCARTRDRLSATDEVLCFEMEAAGVMNTFQCLVIRGICDYADSHKNKTWQKYAAASAAAFAKVLLLRLPKCGNEVISLGKRRLGAIPREDSPWKRHQLDRRA</sequence>
<evidence type="ECO:0000313" key="2">
    <source>
        <dbReference type="EMBL" id="OJJ45679.1"/>
    </source>
</evidence>
<reference evidence="3" key="1">
    <citation type="journal article" date="2017" name="Genome Biol.">
        <title>Comparative genomics reveals high biological diversity and specific adaptations in the industrially and medically important fungal genus Aspergillus.</title>
        <authorList>
            <person name="de Vries R.P."/>
            <person name="Riley R."/>
            <person name="Wiebenga A."/>
            <person name="Aguilar-Osorio G."/>
            <person name="Amillis S."/>
            <person name="Uchima C.A."/>
            <person name="Anderluh G."/>
            <person name="Asadollahi M."/>
            <person name="Askin M."/>
            <person name="Barry K."/>
            <person name="Battaglia E."/>
            <person name="Bayram O."/>
            <person name="Benocci T."/>
            <person name="Braus-Stromeyer S.A."/>
            <person name="Caldana C."/>
            <person name="Canovas D."/>
            <person name="Cerqueira G.C."/>
            <person name="Chen F."/>
            <person name="Chen W."/>
            <person name="Choi C."/>
            <person name="Clum A."/>
            <person name="Dos Santos R.A."/>
            <person name="Damasio A.R."/>
            <person name="Diallinas G."/>
            <person name="Emri T."/>
            <person name="Fekete E."/>
            <person name="Flipphi M."/>
            <person name="Freyberg S."/>
            <person name="Gallo A."/>
            <person name="Gournas C."/>
            <person name="Habgood R."/>
            <person name="Hainaut M."/>
            <person name="Harispe M.L."/>
            <person name="Henrissat B."/>
            <person name="Hilden K.S."/>
            <person name="Hope R."/>
            <person name="Hossain A."/>
            <person name="Karabika E."/>
            <person name="Karaffa L."/>
            <person name="Karanyi Z."/>
            <person name="Krasevec N."/>
            <person name="Kuo A."/>
            <person name="Kusch H."/>
            <person name="LaButti K."/>
            <person name="Lagendijk E.L."/>
            <person name="Lapidus A."/>
            <person name="Levasseur A."/>
            <person name="Lindquist E."/>
            <person name="Lipzen A."/>
            <person name="Logrieco A.F."/>
            <person name="MacCabe A."/>
            <person name="Maekelae M.R."/>
            <person name="Malavazi I."/>
            <person name="Melin P."/>
            <person name="Meyer V."/>
            <person name="Mielnichuk N."/>
            <person name="Miskei M."/>
            <person name="Molnar A.P."/>
            <person name="Mule G."/>
            <person name="Ngan C.Y."/>
            <person name="Orejas M."/>
            <person name="Orosz E."/>
            <person name="Ouedraogo J.P."/>
            <person name="Overkamp K.M."/>
            <person name="Park H.-S."/>
            <person name="Perrone G."/>
            <person name="Piumi F."/>
            <person name="Punt P.J."/>
            <person name="Ram A.F."/>
            <person name="Ramon A."/>
            <person name="Rauscher S."/>
            <person name="Record E."/>
            <person name="Riano-Pachon D.M."/>
            <person name="Robert V."/>
            <person name="Roehrig J."/>
            <person name="Ruller R."/>
            <person name="Salamov A."/>
            <person name="Salih N.S."/>
            <person name="Samson R.A."/>
            <person name="Sandor E."/>
            <person name="Sanguinetti M."/>
            <person name="Schuetze T."/>
            <person name="Sepcic K."/>
            <person name="Shelest E."/>
            <person name="Sherlock G."/>
            <person name="Sophianopoulou V."/>
            <person name="Squina F.M."/>
            <person name="Sun H."/>
            <person name="Susca A."/>
            <person name="Todd R.B."/>
            <person name="Tsang A."/>
            <person name="Unkles S.E."/>
            <person name="van de Wiele N."/>
            <person name="van Rossen-Uffink D."/>
            <person name="Oliveira J.V."/>
            <person name="Vesth T.C."/>
            <person name="Visser J."/>
            <person name="Yu J.-H."/>
            <person name="Zhou M."/>
            <person name="Andersen M.R."/>
            <person name="Archer D.B."/>
            <person name="Baker S.E."/>
            <person name="Benoit I."/>
            <person name="Brakhage A.A."/>
            <person name="Braus G.H."/>
            <person name="Fischer R."/>
            <person name="Frisvad J.C."/>
            <person name="Goldman G.H."/>
            <person name="Houbraken J."/>
            <person name="Oakley B."/>
            <person name="Pocsi I."/>
            <person name="Scazzocchio C."/>
            <person name="Seiboth B."/>
            <person name="vanKuyk P.A."/>
            <person name="Wortman J."/>
            <person name="Dyer P.S."/>
            <person name="Grigoriev I.V."/>
        </authorList>
    </citation>
    <scope>NUCLEOTIDE SEQUENCE [LARGE SCALE GENOMIC DNA]</scope>
    <source>
        <strain evidence="3">CBS 506.65</strain>
    </source>
</reference>
<protein>
    <submittedName>
        <fullName evidence="2">Uncharacterized protein</fullName>
    </submittedName>
</protein>
<dbReference type="PANTHER" id="PTHR46082:SF11">
    <property type="entry name" value="AAA+ ATPASE DOMAIN-CONTAINING PROTEIN-RELATED"/>
    <property type="match status" value="1"/>
</dbReference>
<dbReference type="PANTHER" id="PTHR46082">
    <property type="entry name" value="ATP/GTP-BINDING PROTEIN-RELATED"/>
    <property type="match status" value="1"/>
</dbReference>
<dbReference type="GO" id="GO:0009116">
    <property type="term" value="P:nucleoside metabolic process"/>
    <property type="evidence" value="ECO:0007669"/>
    <property type="project" value="InterPro"/>
</dbReference>
<keyword evidence="3" id="KW-1185">Reference proteome</keyword>
<dbReference type="InterPro" id="IPR035994">
    <property type="entry name" value="Nucleoside_phosphorylase_sf"/>
</dbReference>
<name>A0A1L9SET3_9EURO</name>
<dbReference type="SUPFAM" id="SSF53167">
    <property type="entry name" value="Purine and uridine phosphorylases"/>
    <property type="match status" value="1"/>
</dbReference>
<dbReference type="VEuPathDB" id="FungiDB:ASPZODRAFT_509886"/>
<organism evidence="2 3">
    <name type="scientific">Penicilliopsis zonata CBS 506.65</name>
    <dbReference type="NCBI Taxonomy" id="1073090"/>
    <lineage>
        <taxon>Eukaryota</taxon>
        <taxon>Fungi</taxon>
        <taxon>Dikarya</taxon>
        <taxon>Ascomycota</taxon>
        <taxon>Pezizomycotina</taxon>
        <taxon>Eurotiomycetes</taxon>
        <taxon>Eurotiomycetidae</taxon>
        <taxon>Eurotiales</taxon>
        <taxon>Aspergillaceae</taxon>
        <taxon>Penicilliopsis</taxon>
    </lineage>
</organism>
<proteinExistence type="predicted"/>
<dbReference type="Proteomes" id="UP000184188">
    <property type="component" value="Unassembled WGS sequence"/>
</dbReference>
<gene>
    <name evidence="2" type="ORF">ASPZODRAFT_509886</name>
</gene>
<dbReference type="OrthoDB" id="1577640at2759"/>
<feature type="region of interest" description="Disordered" evidence="1">
    <location>
        <begin position="1"/>
        <end position="23"/>
    </location>
</feature>
<accession>A0A1L9SET3</accession>
<dbReference type="STRING" id="1073090.A0A1L9SET3"/>
<dbReference type="Gene3D" id="3.40.50.1580">
    <property type="entry name" value="Nucleoside phosphorylase domain"/>
    <property type="match status" value="1"/>
</dbReference>
<dbReference type="EMBL" id="KV878344">
    <property type="protein sequence ID" value="OJJ45679.1"/>
    <property type="molecule type" value="Genomic_DNA"/>
</dbReference>
<dbReference type="InterPro" id="IPR053137">
    <property type="entry name" value="NLR-like"/>
</dbReference>
<dbReference type="AlphaFoldDB" id="A0A1L9SET3"/>
<dbReference type="GeneID" id="34614888"/>